<dbReference type="CDD" id="cd06170">
    <property type="entry name" value="LuxR_C_like"/>
    <property type="match status" value="1"/>
</dbReference>
<feature type="compositionally biased region" description="Basic residues" evidence="4">
    <location>
        <begin position="1"/>
        <end position="12"/>
    </location>
</feature>
<protein>
    <submittedName>
        <fullName evidence="6">Helix-turn-helix transcriptional regulator</fullName>
    </submittedName>
</protein>
<evidence type="ECO:0000256" key="3">
    <source>
        <dbReference type="ARBA" id="ARBA00023163"/>
    </source>
</evidence>
<reference evidence="6 7" key="1">
    <citation type="submission" date="2019-08" db="EMBL/GenBank/DDBJ databases">
        <title>Lentzea from Indian Himalayas.</title>
        <authorList>
            <person name="Mandal S."/>
            <person name="Mallick Gupta A."/>
            <person name="Maiti P.K."/>
            <person name="Sarkar J."/>
            <person name="Mandal S."/>
        </authorList>
    </citation>
    <scope>NUCLEOTIDE SEQUENCE [LARGE SCALE GENOMIC DNA]</scope>
    <source>
        <strain evidence="6 7">PSKA42</strain>
    </source>
</reference>
<dbReference type="Gene3D" id="1.10.10.10">
    <property type="entry name" value="Winged helix-like DNA-binding domain superfamily/Winged helix DNA-binding domain"/>
    <property type="match status" value="1"/>
</dbReference>
<keyword evidence="1" id="KW-0805">Transcription regulation</keyword>
<evidence type="ECO:0000313" key="7">
    <source>
        <dbReference type="Proteomes" id="UP001515943"/>
    </source>
</evidence>
<dbReference type="EMBL" id="VSRL01000007">
    <property type="protein sequence ID" value="NKE55910.1"/>
    <property type="molecule type" value="Genomic_DNA"/>
</dbReference>
<feature type="compositionally biased region" description="Basic and acidic residues" evidence="4">
    <location>
        <begin position="133"/>
        <end position="142"/>
    </location>
</feature>
<dbReference type="SMART" id="SM00421">
    <property type="entry name" value="HTH_LUXR"/>
    <property type="match status" value="1"/>
</dbReference>
<dbReference type="PRINTS" id="PR00038">
    <property type="entry name" value="HTHLUXR"/>
</dbReference>
<dbReference type="Proteomes" id="UP001515943">
    <property type="component" value="Unassembled WGS sequence"/>
</dbReference>
<evidence type="ECO:0000256" key="2">
    <source>
        <dbReference type="ARBA" id="ARBA00023125"/>
    </source>
</evidence>
<dbReference type="InterPro" id="IPR036388">
    <property type="entry name" value="WH-like_DNA-bd_sf"/>
</dbReference>
<dbReference type="PANTHER" id="PTHR44688:SF16">
    <property type="entry name" value="DNA-BINDING TRANSCRIPTIONAL ACTIVATOR DEVR_DOSR"/>
    <property type="match status" value="1"/>
</dbReference>
<keyword evidence="3" id="KW-0804">Transcription</keyword>
<dbReference type="PANTHER" id="PTHR44688">
    <property type="entry name" value="DNA-BINDING TRANSCRIPTIONAL ACTIVATOR DEVR_DOSR"/>
    <property type="match status" value="1"/>
</dbReference>
<keyword evidence="2" id="KW-0238">DNA-binding</keyword>
<evidence type="ECO:0000256" key="1">
    <source>
        <dbReference type="ARBA" id="ARBA00023015"/>
    </source>
</evidence>
<gene>
    <name evidence="6" type="ORF">FXN61_03335</name>
</gene>
<organism evidence="6 7">
    <name type="scientific">Lentzea indica</name>
    <dbReference type="NCBI Taxonomy" id="2604800"/>
    <lineage>
        <taxon>Bacteria</taxon>
        <taxon>Bacillati</taxon>
        <taxon>Actinomycetota</taxon>
        <taxon>Actinomycetes</taxon>
        <taxon>Pseudonocardiales</taxon>
        <taxon>Pseudonocardiaceae</taxon>
        <taxon>Lentzea</taxon>
    </lineage>
</organism>
<comment type="caution">
    <text evidence="6">The sequence shown here is derived from an EMBL/GenBank/DDBJ whole genome shotgun (WGS) entry which is preliminary data.</text>
</comment>
<feature type="region of interest" description="Disordered" evidence="4">
    <location>
        <begin position="1"/>
        <end position="142"/>
    </location>
</feature>
<evidence type="ECO:0000313" key="6">
    <source>
        <dbReference type="EMBL" id="NKE55910.1"/>
    </source>
</evidence>
<dbReference type="InterPro" id="IPR016032">
    <property type="entry name" value="Sig_transdc_resp-reg_C-effctor"/>
</dbReference>
<keyword evidence="7" id="KW-1185">Reference proteome</keyword>
<dbReference type="PROSITE" id="PS50043">
    <property type="entry name" value="HTH_LUXR_2"/>
    <property type="match status" value="1"/>
</dbReference>
<proteinExistence type="predicted"/>
<sequence>MRTRRPPRRHRGRPDARPPLPRPATAVPPDVQAHAGVPVAACGFPERGAGVVPPHGPDRRVGPARVLRAARPGRRRPGDVRPGSHRRARGDPASPRGVPWRARRRQRRRVHGPGVPRVGPRPPGTRQPGPSRRRPDGAVDEAARAGAPAFAAEARWHLASALRAVGRDADAVQRAADHVIRTLGMTAFTTTELSSREHEVANLVTEGMTNRQIARRLVISERTAQNHVQHILTKLGFSTRSQIAAWMSTRPSTPADG</sequence>
<dbReference type="InterPro" id="IPR000792">
    <property type="entry name" value="Tscrpt_reg_LuxR_C"/>
</dbReference>
<evidence type="ECO:0000259" key="5">
    <source>
        <dbReference type="PROSITE" id="PS50043"/>
    </source>
</evidence>
<evidence type="ECO:0000256" key="4">
    <source>
        <dbReference type="SAM" id="MobiDB-lite"/>
    </source>
</evidence>
<feature type="compositionally biased region" description="Basic residues" evidence="4">
    <location>
        <begin position="101"/>
        <end position="111"/>
    </location>
</feature>
<accession>A0ABX1FAT0</accession>
<feature type="domain" description="HTH luxR-type" evidence="5">
    <location>
        <begin position="186"/>
        <end position="251"/>
    </location>
</feature>
<dbReference type="Pfam" id="PF00196">
    <property type="entry name" value="GerE"/>
    <property type="match status" value="1"/>
</dbReference>
<name>A0ABX1FAT0_9PSEU</name>
<dbReference type="SUPFAM" id="SSF46894">
    <property type="entry name" value="C-terminal effector domain of the bipartite response regulators"/>
    <property type="match status" value="1"/>
</dbReference>